<evidence type="ECO:0000313" key="8">
    <source>
        <dbReference type="Proteomes" id="UP000248776"/>
    </source>
</evidence>
<evidence type="ECO:0000313" key="9">
    <source>
        <dbReference type="Proteomes" id="UP000422997"/>
    </source>
</evidence>
<dbReference type="InterPro" id="IPR001387">
    <property type="entry name" value="Cro/C1-type_HTH"/>
</dbReference>
<feature type="domain" description="HTH cro/C1-type" evidence="2">
    <location>
        <begin position="7"/>
        <end position="61"/>
    </location>
</feature>
<dbReference type="SMART" id="SM00530">
    <property type="entry name" value="HTH_XRE"/>
    <property type="match status" value="1"/>
</dbReference>
<dbReference type="Proteomes" id="UP000422997">
    <property type="component" value="Chromosome"/>
</dbReference>
<dbReference type="EMBL" id="NSIW01000019">
    <property type="protein sequence ID" value="PZD55646.1"/>
    <property type="molecule type" value="Genomic_DNA"/>
</dbReference>
<dbReference type="AlphaFoldDB" id="A0A074J0H5"/>
<dbReference type="CDD" id="cd00093">
    <property type="entry name" value="HTH_XRE"/>
    <property type="match status" value="1"/>
</dbReference>
<dbReference type="RefSeq" id="WP_021143931.1">
    <property type="nucleotide sequence ID" value="NZ_AP031488.1"/>
</dbReference>
<dbReference type="SUPFAM" id="SSF47413">
    <property type="entry name" value="lambda repressor-like DNA-binding domains"/>
    <property type="match status" value="1"/>
</dbReference>
<dbReference type="Pfam" id="PF01381">
    <property type="entry name" value="HTH_3"/>
    <property type="match status" value="1"/>
</dbReference>
<evidence type="ECO:0000313" key="4">
    <source>
        <dbReference type="EMBL" id="MDB8614179.1"/>
    </source>
</evidence>
<evidence type="ECO:0000313" key="7">
    <source>
        <dbReference type="Proteomes" id="UP000027855"/>
    </source>
</evidence>
<dbReference type="GO" id="GO:0003677">
    <property type="term" value="F:DNA binding"/>
    <property type="evidence" value="ECO:0007669"/>
    <property type="project" value="UniProtKB-KW"/>
</dbReference>
<dbReference type="PANTHER" id="PTHR46558:SF12">
    <property type="entry name" value="DNA-BINDING PROTEIN"/>
    <property type="match status" value="1"/>
</dbReference>
<evidence type="ECO:0000313" key="5">
    <source>
        <dbReference type="EMBL" id="PZD55646.1"/>
    </source>
</evidence>
<reference evidence="4" key="4">
    <citation type="submission" date="2023-01" db="EMBL/GenBank/DDBJ databases">
        <title>Human gut microbiome strain richness.</title>
        <authorList>
            <person name="Chen-Liaw A."/>
        </authorList>
    </citation>
    <scope>NUCLEOTIDE SEQUENCE</scope>
    <source>
        <strain evidence="4">1001095st1_G4_1001095IJ_161003</strain>
    </source>
</reference>
<evidence type="ECO:0000313" key="3">
    <source>
        <dbReference type="EMBL" id="KEO44913.1"/>
    </source>
</evidence>
<reference evidence="6 9" key="2">
    <citation type="submission" date="2016-11" db="EMBL/GenBank/DDBJ databases">
        <title>The potential of Streptococcus salivarius to inhibit the production of volatile sulphur compounds in the oral cavity.</title>
        <authorList>
            <person name="Sun L."/>
            <person name="Li Z."/>
            <person name="Jin D."/>
            <person name="Zhao H."/>
        </authorList>
    </citation>
    <scope>NUCLEOTIDE SEQUENCE [LARGE SCALE GENOMIC DNA]</scope>
    <source>
        <strain evidence="6 9">ICDC2</strain>
    </source>
</reference>
<dbReference type="Proteomes" id="UP000248776">
    <property type="component" value="Unassembled WGS sequence"/>
</dbReference>
<sequence length="69" mass="7771">MILKNRLKELRARDGLNQSELAKLAGVSRQSISLLERGEYTPSVIIAITIAQVFKEPVENVFSLVEEEE</sequence>
<evidence type="ECO:0000259" key="2">
    <source>
        <dbReference type="PROSITE" id="PS50943"/>
    </source>
</evidence>
<gene>
    <name evidence="6" type="ORF">BSR19_06955</name>
    <name evidence="5" type="ORF">CKU37_10650</name>
    <name evidence="3" type="ORF">DL07_03320</name>
    <name evidence="4" type="ORF">PNU26_07195</name>
</gene>
<evidence type="ECO:0000313" key="6">
    <source>
        <dbReference type="EMBL" id="QGU80872.1"/>
    </source>
</evidence>
<dbReference type="EMBL" id="CP018187">
    <property type="protein sequence ID" value="QGU80872.1"/>
    <property type="molecule type" value="Genomic_DNA"/>
</dbReference>
<proteinExistence type="predicted"/>
<dbReference type="GeneID" id="93792513"/>
<protein>
    <submittedName>
        <fullName evidence="4 5">Transcriptional regulator</fullName>
    </submittedName>
    <submittedName>
        <fullName evidence="3">XRE family transcriptional regulator</fullName>
    </submittedName>
</protein>
<name>A0A074J0H5_STRSL</name>
<dbReference type="KEGG" id="ssah:HSISS4_01220"/>
<dbReference type="EMBL" id="JAQMJT010000007">
    <property type="protein sequence ID" value="MDB8614179.1"/>
    <property type="molecule type" value="Genomic_DNA"/>
</dbReference>
<dbReference type="Proteomes" id="UP001210204">
    <property type="component" value="Unassembled WGS sequence"/>
</dbReference>
<evidence type="ECO:0000256" key="1">
    <source>
        <dbReference type="ARBA" id="ARBA00023125"/>
    </source>
</evidence>
<dbReference type="Proteomes" id="UP000027855">
    <property type="component" value="Unassembled WGS sequence"/>
</dbReference>
<reference evidence="3 7" key="1">
    <citation type="submission" date="2014-04" db="EMBL/GenBank/DDBJ databases">
        <title>Variable characteristics of bacteriocin-producing Streptococcus salivarius strains isolated from Malaysian subjects.</title>
        <authorList>
            <person name="Philip K."/>
            <person name="Barbour A."/>
        </authorList>
    </citation>
    <scope>NUCLEOTIDE SEQUENCE [LARGE SCALE GENOMIC DNA]</scope>
    <source>
        <strain evidence="3 7">NU10</strain>
    </source>
</reference>
<accession>A0A074J0H5</accession>
<dbReference type="Gene3D" id="1.10.260.40">
    <property type="entry name" value="lambda repressor-like DNA-binding domains"/>
    <property type="match status" value="1"/>
</dbReference>
<dbReference type="EMBL" id="JJMT01000015">
    <property type="protein sequence ID" value="KEO44913.1"/>
    <property type="molecule type" value="Genomic_DNA"/>
</dbReference>
<organism evidence="3 7">
    <name type="scientific">Streptococcus salivarius</name>
    <dbReference type="NCBI Taxonomy" id="1304"/>
    <lineage>
        <taxon>Bacteria</taxon>
        <taxon>Bacillati</taxon>
        <taxon>Bacillota</taxon>
        <taxon>Bacilli</taxon>
        <taxon>Lactobacillales</taxon>
        <taxon>Streptococcaceae</taxon>
        <taxon>Streptococcus</taxon>
    </lineage>
</organism>
<keyword evidence="1" id="KW-0238">DNA-binding</keyword>
<dbReference type="PANTHER" id="PTHR46558">
    <property type="entry name" value="TRACRIPTIONAL REGULATORY PROTEIN-RELATED-RELATED"/>
    <property type="match status" value="1"/>
</dbReference>
<dbReference type="PATRIC" id="fig|1304.174.peg.246"/>
<dbReference type="InterPro" id="IPR010982">
    <property type="entry name" value="Lambda_DNA-bd_dom_sf"/>
</dbReference>
<dbReference type="PROSITE" id="PS50943">
    <property type="entry name" value="HTH_CROC1"/>
    <property type="match status" value="1"/>
</dbReference>
<reference evidence="5 8" key="3">
    <citation type="submission" date="2017-08" db="EMBL/GenBank/DDBJ databases">
        <title>Streptococcus salivarius strain HS0302 Genome.</title>
        <authorList>
            <person name="Smith J."/>
            <person name="Deng P."/>
            <person name="Geng M."/>
        </authorList>
    </citation>
    <scope>NUCLEOTIDE SEQUENCE [LARGE SCALE GENOMIC DNA]</scope>
    <source>
        <strain evidence="5 8">HS0302</strain>
    </source>
</reference>